<dbReference type="STRING" id="327939.BIW53_09135"/>
<protein>
    <submittedName>
        <fullName evidence="2">Conjugal transfer protein TraR</fullName>
    </submittedName>
</protein>
<evidence type="ECO:0000313" key="3">
    <source>
        <dbReference type="Proteomes" id="UP000180253"/>
    </source>
</evidence>
<dbReference type="RefSeq" id="WP_070991525.1">
    <property type="nucleotide sequence ID" value="NZ_CBCSHD010000001.1"/>
</dbReference>
<reference evidence="2 3" key="1">
    <citation type="submission" date="2016-10" db="EMBL/GenBank/DDBJ databases">
        <title>Pseudoalteromonas amylolytica sp. nov., isolated from the surface seawater.</title>
        <authorList>
            <person name="Wu Y.-H."/>
            <person name="Cheng H."/>
            <person name="Jin X.-B."/>
            <person name="Wang C.-S."/>
            <person name="Xu X.-W."/>
        </authorList>
    </citation>
    <scope>NUCLEOTIDE SEQUENCE [LARGE SCALE GENOMIC DNA]</scope>
    <source>
        <strain evidence="2 3">JCM 12483</strain>
    </source>
</reference>
<feature type="zinc finger region" description="dksA C4-type" evidence="1">
    <location>
        <begin position="88"/>
        <end position="112"/>
    </location>
</feature>
<dbReference type="OrthoDB" id="6064855at2"/>
<gene>
    <name evidence="2" type="ORF">BIW53_09135</name>
</gene>
<keyword evidence="3" id="KW-1185">Reference proteome</keyword>
<proteinExistence type="predicted"/>
<name>A0A1S1N8H1_9GAMM</name>
<accession>A0A1S1N8H1</accession>
<evidence type="ECO:0000313" key="2">
    <source>
        <dbReference type="EMBL" id="OHU95956.1"/>
    </source>
</evidence>
<evidence type="ECO:0000256" key="1">
    <source>
        <dbReference type="PROSITE-ProRule" id="PRU00510"/>
    </source>
</evidence>
<comment type="caution">
    <text evidence="2">The sequence shown here is derived from an EMBL/GenBank/DDBJ whole genome shotgun (WGS) entry which is preliminary data.</text>
</comment>
<organism evidence="2 3">
    <name type="scientific">Pseudoalteromonas byunsanensis</name>
    <dbReference type="NCBI Taxonomy" id="327939"/>
    <lineage>
        <taxon>Bacteria</taxon>
        <taxon>Pseudomonadati</taxon>
        <taxon>Pseudomonadota</taxon>
        <taxon>Gammaproteobacteria</taxon>
        <taxon>Alteromonadales</taxon>
        <taxon>Pseudoalteromonadaceae</taxon>
        <taxon>Pseudoalteromonas</taxon>
    </lineage>
</organism>
<dbReference type="Proteomes" id="UP000180253">
    <property type="component" value="Unassembled WGS sequence"/>
</dbReference>
<dbReference type="EMBL" id="MNAN01000028">
    <property type="protein sequence ID" value="OHU95956.1"/>
    <property type="molecule type" value="Genomic_DNA"/>
</dbReference>
<dbReference type="AlphaFoldDB" id="A0A1S1N8H1"/>
<dbReference type="PROSITE" id="PS51128">
    <property type="entry name" value="ZF_DKSA_2"/>
    <property type="match status" value="1"/>
</dbReference>
<dbReference type="Gene3D" id="1.20.120.910">
    <property type="entry name" value="DksA, coiled-coil domain"/>
    <property type="match status" value="1"/>
</dbReference>
<sequence>MNSDKTRHFQEQLQSELTSVRHALLDELKQSSQKFASELAELLEQSSPAEWLDIAATQLNPQQYPNFQRLVKLEAALCQIDIGQFGYCCDCETQLNTSDLMADPTIQRCNSCNQKAHTD</sequence>